<dbReference type="PANTHER" id="PTHR31871">
    <property type="entry name" value="OS02G0137100 PROTEIN"/>
    <property type="match status" value="1"/>
</dbReference>
<dbReference type="AlphaFoldDB" id="A0A4S8IDL1"/>
<dbReference type="Pfam" id="PF09713">
    <property type="entry name" value="A_thal_3526"/>
    <property type="match status" value="1"/>
</dbReference>
<dbReference type="InterPro" id="IPR006476">
    <property type="entry name" value="CHP01589_pln"/>
</dbReference>
<reference evidence="1 2" key="1">
    <citation type="journal article" date="2019" name="Nat. Plants">
        <title>Genome sequencing of Musa balbisiana reveals subgenome evolution and function divergence in polyploid bananas.</title>
        <authorList>
            <person name="Yao X."/>
        </authorList>
    </citation>
    <scope>NUCLEOTIDE SEQUENCE [LARGE SCALE GENOMIC DNA]</scope>
    <source>
        <strain evidence="2">cv. DH-PKW</strain>
        <tissue evidence="1">Leaves</tissue>
    </source>
</reference>
<dbReference type="PANTHER" id="PTHR31871:SF48">
    <property type="entry name" value="OS05G0462000 PROTEIN"/>
    <property type="match status" value="1"/>
</dbReference>
<dbReference type="NCBIfam" id="TIGR01589">
    <property type="entry name" value="A_thal_3526"/>
    <property type="match status" value="1"/>
</dbReference>
<organism evidence="1 2">
    <name type="scientific">Musa balbisiana</name>
    <name type="common">Banana</name>
    <dbReference type="NCBI Taxonomy" id="52838"/>
    <lineage>
        <taxon>Eukaryota</taxon>
        <taxon>Viridiplantae</taxon>
        <taxon>Streptophyta</taxon>
        <taxon>Embryophyta</taxon>
        <taxon>Tracheophyta</taxon>
        <taxon>Spermatophyta</taxon>
        <taxon>Magnoliopsida</taxon>
        <taxon>Liliopsida</taxon>
        <taxon>Zingiberales</taxon>
        <taxon>Musaceae</taxon>
        <taxon>Musa</taxon>
    </lineage>
</organism>
<sequence>MASRLPRDPWPTFSNALLTALYLSPSSCSSYPATLKLAVIVIASESWANHHQPPTSTWYVERRSMSDFDLHCSRLMVQHLIEQCLVFHMSKDECMEALAKHADIKPVITSTVWKELEKENKEFFQAYMKDQAEKAMELETAQRIQKMLAESAAKDSEKED</sequence>
<gene>
    <name evidence="1" type="ORF">C4D60_Mb02t16780</name>
</gene>
<dbReference type="Proteomes" id="UP000317650">
    <property type="component" value="Chromosome 2"/>
</dbReference>
<name>A0A4S8IDL1_MUSBA</name>
<accession>A0A4S8IDL1</accession>
<dbReference type="EMBL" id="PYDT01000011">
    <property type="protein sequence ID" value="THU45332.1"/>
    <property type="molecule type" value="Genomic_DNA"/>
</dbReference>
<keyword evidence="2" id="KW-1185">Reference proteome</keyword>
<protein>
    <submittedName>
        <fullName evidence="1">Uncharacterized protein</fullName>
    </submittedName>
</protein>
<comment type="caution">
    <text evidence="1">The sequence shown here is derived from an EMBL/GenBank/DDBJ whole genome shotgun (WGS) entry which is preliminary data.</text>
</comment>
<evidence type="ECO:0000313" key="1">
    <source>
        <dbReference type="EMBL" id="THU45332.1"/>
    </source>
</evidence>
<proteinExistence type="predicted"/>
<evidence type="ECO:0000313" key="2">
    <source>
        <dbReference type="Proteomes" id="UP000317650"/>
    </source>
</evidence>